<dbReference type="InterPro" id="IPR026870">
    <property type="entry name" value="Zinc_ribbon_dom"/>
</dbReference>
<dbReference type="Pfam" id="PF13240">
    <property type="entry name" value="Zn_Ribbon_1"/>
    <property type="match status" value="1"/>
</dbReference>
<dbReference type="RefSeq" id="WP_260795479.1">
    <property type="nucleotide sequence ID" value="NZ_CP093313.1"/>
</dbReference>
<dbReference type="SUPFAM" id="SSF117892">
    <property type="entry name" value="Band 7/SPFH domain"/>
    <property type="match status" value="1"/>
</dbReference>
<sequence>MSLRDFLSKQFIDVIEWVEPEDGILAYRYPMQDREIQNGGKLTVRDSQMAVFVNEGRVADVFGPGLYTLNTRTLPILTYLMNWDKAFQSPFKSDVYFFSTRLQTNQRWGTPNPITIRDKEFGAVRVRAFGIYTWHIADPKVFYTKVSGTRDVYTVPDLEGQLRNTIIGRMTDTFANSQVPFLDMAANQVALADKIAGQLKQGFADLGVALDGFVVENLSLPDELQKVLDQRISMNMVGDMGRYTQFEVAQSIPIAAANEGAGTASIGAGLGAGVAMGQAMMDALKGAGTSGGASAAPSASAAAETKFCLNCGKSIPKVSKFCPECGHAQQ</sequence>
<dbReference type="AlphaFoldDB" id="A0A9J7BTA2"/>
<name>A0A9J7BTA2_9BACT</name>
<keyword evidence="4" id="KW-1185">Reference proteome</keyword>
<reference evidence="3" key="1">
    <citation type="submission" date="2021-04" db="EMBL/GenBank/DDBJ databases">
        <title>Phylogenetic analysis of Acidobacteriaceae.</title>
        <authorList>
            <person name="Qiu L."/>
            <person name="Zhang Q."/>
        </authorList>
    </citation>
    <scope>NUCLEOTIDE SEQUENCE</scope>
    <source>
        <strain evidence="3">DSM 25168</strain>
    </source>
</reference>
<dbReference type="KEGG" id="orp:MOP44_07950"/>
<dbReference type="Gene3D" id="3.30.479.30">
    <property type="entry name" value="Band 7 domain"/>
    <property type="match status" value="1"/>
</dbReference>
<dbReference type="CDD" id="cd03408">
    <property type="entry name" value="SPFH_like_u1"/>
    <property type="match status" value="1"/>
</dbReference>
<accession>A0A9J7BTA2</accession>
<dbReference type="InterPro" id="IPR033880">
    <property type="entry name" value="SPFH_YdjI"/>
</dbReference>
<organism evidence="3 4">
    <name type="scientific">Occallatibacter riparius</name>
    <dbReference type="NCBI Taxonomy" id="1002689"/>
    <lineage>
        <taxon>Bacteria</taxon>
        <taxon>Pseudomonadati</taxon>
        <taxon>Acidobacteriota</taxon>
        <taxon>Terriglobia</taxon>
        <taxon>Terriglobales</taxon>
        <taxon>Acidobacteriaceae</taxon>
        <taxon>Occallatibacter</taxon>
    </lineage>
</organism>
<feature type="domain" description="Zinc-ribbon" evidence="1">
    <location>
        <begin position="307"/>
        <end position="327"/>
    </location>
</feature>
<dbReference type="PANTHER" id="PTHR37826">
    <property type="entry name" value="FLOTILLIN BAND_7_5 DOMAIN PROTEIN"/>
    <property type="match status" value="1"/>
</dbReference>
<dbReference type="EMBL" id="CP093313">
    <property type="protein sequence ID" value="UWZ85863.1"/>
    <property type="molecule type" value="Genomic_DNA"/>
</dbReference>
<dbReference type="InterPro" id="IPR036013">
    <property type="entry name" value="Band_7/SPFH_dom_sf"/>
</dbReference>
<dbReference type="PANTHER" id="PTHR37826:SF2">
    <property type="entry name" value="ZINC-RIBBON DOMAIN-CONTAINING PROTEIN"/>
    <property type="match status" value="1"/>
</dbReference>
<protein>
    <submittedName>
        <fullName evidence="3">SPFH domain-containing protein</fullName>
    </submittedName>
</protein>
<gene>
    <name evidence="3" type="ORF">MOP44_07950</name>
</gene>
<evidence type="ECO:0000259" key="2">
    <source>
        <dbReference type="Pfam" id="PF13421"/>
    </source>
</evidence>
<evidence type="ECO:0000313" key="4">
    <source>
        <dbReference type="Proteomes" id="UP001059380"/>
    </source>
</evidence>
<dbReference type="Proteomes" id="UP001059380">
    <property type="component" value="Chromosome"/>
</dbReference>
<feature type="domain" description="SPFH" evidence="2">
    <location>
        <begin position="27"/>
        <end position="235"/>
    </location>
</feature>
<dbReference type="Pfam" id="PF13421">
    <property type="entry name" value="Band_7_1"/>
    <property type="match status" value="1"/>
</dbReference>
<evidence type="ECO:0000259" key="1">
    <source>
        <dbReference type="Pfam" id="PF13240"/>
    </source>
</evidence>
<proteinExistence type="predicted"/>
<evidence type="ECO:0000313" key="3">
    <source>
        <dbReference type="EMBL" id="UWZ85863.1"/>
    </source>
</evidence>